<dbReference type="InterPro" id="IPR001633">
    <property type="entry name" value="EAL_dom"/>
</dbReference>
<evidence type="ECO:0000259" key="2">
    <source>
        <dbReference type="PROSITE" id="PS50113"/>
    </source>
</evidence>
<evidence type="ECO:0000313" key="6">
    <source>
        <dbReference type="Proteomes" id="UP000316882"/>
    </source>
</evidence>
<dbReference type="InterPro" id="IPR035965">
    <property type="entry name" value="PAS-like_dom_sf"/>
</dbReference>
<dbReference type="Pfam" id="PF00563">
    <property type="entry name" value="EAL"/>
    <property type="match status" value="1"/>
</dbReference>
<keyword evidence="6" id="KW-1185">Reference proteome</keyword>
<feature type="domain" description="GGDEF" evidence="4">
    <location>
        <begin position="272"/>
        <end position="404"/>
    </location>
</feature>
<dbReference type="SMART" id="SM00086">
    <property type="entry name" value="PAC"/>
    <property type="match status" value="1"/>
</dbReference>
<dbReference type="InterPro" id="IPR000700">
    <property type="entry name" value="PAS-assoc_C"/>
</dbReference>
<dbReference type="SUPFAM" id="SSF55785">
    <property type="entry name" value="PYP-like sensor domain (PAS domain)"/>
    <property type="match status" value="2"/>
</dbReference>
<dbReference type="PANTHER" id="PTHR44757:SF2">
    <property type="entry name" value="BIOFILM ARCHITECTURE MAINTENANCE PROTEIN MBAA"/>
    <property type="match status" value="1"/>
</dbReference>
<dbReference type="EMBL" id="BJMH01000012">
    <property type="protein sequence ID" value="GEB33252.1"/>
    <property type="molecule type" value="Genomic_DNA"/>
</dbReference>
<reference evidence="5 6" key="1">
    <citation type="submission" date="2019-06" db="EMBL/GenBank/DDBJ databases">
        <title>Whole genome shotgun sequence of Brevibacillus parabrevis NBRC 12334.</title>
        <authorList>
            <person name="Hosoyama A."/>
            <person name="Uohara A."/>
            <person name="Ohji S."/>
            <person name="Ichikawa N."/>
        </authorList>
    </citation>
    <scope>NUCLEOTIDE SEQUENCE [LARGE SCALE GENOMIC DNA]</scope>
    <source>
        <strain evidence="5 6">NBRC 12334</strain>
    </source>
</reference>
<dbReference type="PROSITE" id="PS50887">
    <property type="entry name" value="GGDEF"/>
    <property type="match status" value="1"/>
</dbReference>
<evidence type="ECO:0000259" key="4">
    <source>
        <dbReference type="PROSITE" id="PS50887"/>
    </source>
</evidence>
<dbReference type="PROSITE" id="PS50112">
    <property type="entry name" value="PAS"/>
    <property type="match status" value="1"/>
</dbReference>
<dbReference type="Proteomes" id="UP000316882">
    <property type="component" value="Unassembled WGS sequence"/>
</dbReference>
<dbReference type="PROSITE" id="PS50113">
    <property type="entry name" value="PAC"/>
    <property type="match status" value="1"/>
</dbReference>
<accession>A0A4Y3PFJ5</accession>
<dbReference type="SUPFAM" id="SSF55073">
    <property type="entry name" value="Nucleotide cyclase"/>
    <property type="match status" value="1"/>
</dbReference>
<dbReference type="AlphaFoldDB" id="A0A4Y3PFJ5"/>
<feature type="domain" description="PAC" evidence="2">
    <location>
        <begin position="189"/>
        <end position="240"/>
    </location>
</feature>
<feature type="domain" description="EAL" evidence="3">
    <location>
        <begin position="413"/>
        <end position="667"/>
    </location>
</feature>
<comment type="caution">
    <text evidence="5">The sequence shown here is derived from an EMBL/GenBank/DDBJ whole genome shotgun (WGS) entry which is preliminary data.</text>
</comment>
<dbReference type="SUPFAM" id="SSF141868">
    <property type="entry name" value="EAL domain-like"/>
    <property type="match status" value="1"/>
</dbReference>
<dbReference type="Gene3D" id="3.30.450.20">
    <property type="entry name" value="PAS domain"/>
    <property type="match status" value="2"/>
</dbReference>
<dbReference type="Gene3D" id="3.20.20.450">
    <property type="entry name" value="EAL domain"/>
    <property type="match status" value="1"/>
</dbReference>
<dbReference type="FunFam" id="3.30.70.270:FF:000001">
    <property type="entry name" value="Diguanylate cyclase domain protein"/>
    <property type="match status" value="1"/>
</dbReference>
<dbReference type="CDD" id="cd01948">
    <property type="entry name" value="EAL"/>
    <property type="match status" value="1"/>
</dbReference>
<protein>
    <recommendedName>
        <fullName evidence="7">Diguanylate cyclase</fullName>
    </recommendedName>
</protein>
<dbReference type="SMART" id="SM00267">
    <property type="entry name" value="GGDEF"/>
    <property type="match status" value="1"/>
</dbReference>
<evidence type="ECO:0000313" key="5">
    <source>
        <dbReference type="EMBL" id="GEB33252.1"/>
    </source>
</evidence>
<dbReference type="CDD" id="cd01949">
    <property type="entry name" value="GGDEF"/>
    <property type="match status" value="1"/>
</dbReference>
<dbReference type="InterPro" id="IPR043128">
    <property type="entry name" value="Rev_trsase/Diguanyl_cyclase"/>
</dbReference>
<dbReference type="NCBIfam" id="TIGR00229">
    <property type="entry name" value="sensory_box"/>
    <property type="match status" value="1"/>
</dbReference>
<dbReference type="Gene3D" id="3.30.70.270">
    <property type="match status" value="1"/>
</dbReference>
<dbReference type="PANTHER" id="PTHR44757">
    <property type="entry name" value="DIGUANYLATE CYCLASE DGCP"/>
    <property type="match status" value="1"/>
</dbReference>
<proteinExistence type="predicted"/>
<evidence type="ECO:0000259" key="1">
    <source>
        <dbReference type="PROSITE" id="PS50112"/>
    </source>
</evidence>
<dbReference type="InterPro" id="IPR052155">
    <property type="entry name" value="Biofilm_reg_signaling"/>
</dbReference>
<dbReference type="InterPro" id="IPR029787">
    <property type="entry name" value="Nucleotide_cyclase"/>
</dbReference>
<dbReference type="SMART" id="SM00091">
    <property type="entry name" value="PAS"/>
    <property type="match status" value="1"/>
</dbReference>
<dbReference type="InterPro" id="IPR000014">
    <property type="entry name" value="PAS"/>
</dbReference>
<evidence type="ECO:0008006" key="7">
    <source>
        <dbReference type="Google" id="ProtNLM"/>
    </source>
</evidence>
<dbReference type="InterPro" id="IPR001610">
    <property type="entry name" value="PAC"/>
</dbReference>
<gene>
    <name evidence="5" type="ORF">BPA01_28320</name>
</gene>
<dbReference type="FunFam" id="3.20.20.450:FF:000001">
    <property type="entry name" value="Cyclic di-GMP phosphodiesterase yahA"/>
    <property type="match status" value="1"/>
</dbReference>
<dbReference type="PROSITE" id="PS50883">
    <property type="entry name" value="EAL"/>
    <property type="match status" value="1"/>
</dbReference>
<dbReference type="Pfam" id="PF13426">
    <property type="entry name" value="PAS_9"/>
    <property type="match status" value="1"/>
</dbReference>
<name>A0A4Y3PFJ5_BREPA</name>
<evidence type="ECO:0000259" key="3">
    <source>
        <dbReference type="PROSITE" id="PS50883"/>
    </source>
</evidence>
<dbReference type="SMART" id="SM00052">
    <property type="entry name" value="EAL"/>
    <property type="match status" value="1"/>
</dbReference>
<dbReference type="CDD" id="cd00130">
    <property type="entry name" value="PAS"/>
    <property type="match status" value="2"/>
</dbReference>
<dbReference type="NCBIfam" id="TIGR00254">
    <property type="entry name" value="GGDEF"/>
    <property type="match status" value="1"/>
</dbReference>
<feature type="domain" description="PAS" evidence="1">
    <location>
        <begin position="117"/>
        <end position="187"/>
    </location>
</feature>
<dbReference type="Pfam" id="PF00990">
    <property type="entry name" value="GGDEF"/>
    <property type="match status" value="1"/>
</dbReference>
<dbReference type="InterPro" id="IPR035919">
    <property type="entry name" value="EAL_sf"/>
</dbReference>
<sequence>MTVYGLDGRILFFNEAAKRFGMSEPIDLHEHTYGSYSFYHPDGSTPVAFAELPSVRVLRNEQVYNQEIWVQPLGKAVSILVANGKLLSSPTGEPVGALIVTHDITERKWAQQRLEVSEQRYKSLFEHNPNIVCWLDLSGRFLNVNPAFECVTGYTLDDVRNQSYRALLNQEGIRRVLLMSRNAQQGSSDNYDISTFHKDGTQIELNVTVVPIVVTNTVVGYFAIATDITKRKQTEAMIHYLAYHDTLTGLPNRSLFQSRLDAALEQAACEQSQLAVLFLDLDRFKYINDTLGHSTGDGLLAQIARRLQETARPNDTVCRLGGDEFTIILPRMSHTEAKRFAEAVLQRLSMPITVGDQSFVVTISIGISLFPQDGTDAEALVKNADAAMYQAKEHGRNNIQFFQPEMNDAFVKKMTLEAGLRTALENEEFQLYYQPQYDSKHEHIVGLEALIRWQHPVYGIVSPLDFIPLAEETGLIIPIGRWVLQTACQQFVKWQQQALPPVRLAVNLSMRQLQDKHLVTMVQDILQQTGLHPSYLELEITESIAMHRLDAVIPRLQKLQAMGIQISIDDFGTGYSSLSCLQLLPINSLKIDQSFMRNMSDSSSHLPIVTAIAAMAHSLKLSLVAEGVETKEQLSFLRSLGCLTVQGYFFSKPVPADECEKLLAKSAARSDKRIFPGTGCTSSVE</sequence>
<organism evidence="5 6">
    <name type="scientific">Brevibacillus parabrevis</name>
    <dbReference type="NCBI Taxonomy" id="54914"/>
    <lineage>
        <taxon>Bacteria</taxon>
        <taxon>Bacillati</taxon>
        <taxon>Bacillota</taxon>
        <taxon>Bacilli</taxon>
        <taxon>Bacillales</taxon>
        <taxon>Paenibacillaceae</taxon>
        <taxon>Brevibacillus</taxon>
    </lineage>
</organism>
<dbReference type="InterPro" id="IPR000160">
    <property type="entry name" value="GGDEF_dom"/>
</dbReference>